<name>A0A8T2B9P0_ARASU</name>
<sequence>FVLLKRMLRSGGFDQATLTIVLSVCDTPEFCLVTKMIHALANLSGYDREISSMLSRTNYVLVFSYVSVLLTTLCFVKVKQYHPDVNKEGSNSDIMIRRIIQAYEMLTNYSRSEIIEGECLDPFDHPECEALDVFVNEVLCVGKRCSYPCFKTASHVFSCDSSGTARAMSQEHGEDYSVQSAVNQCPKNCIHYVTPSQRIILEELLDSMLDKPYDCSAEAEFLYGLIVKAKFENNRYQKPNKKQPESSGKHVDWF</sequence>
<comment type="caution">
    <text evidence="1">The sequence shown here is derived from an EMBL/GenBank/DDBJ whole genome shotgun (WGS) entry which is preliminary data.</text>
</comment>
<reference evidence="1 2" key="1">
    <citation type="submission" date="2020-12" db="EMBL/GenBank/DDBJ databases">
        <title>Concerted genomic and epigenomic changes stabilize Arabidopsis allopolyploids.</title>
        <authorList>
            <person name="Chen Z."/>
        </authorList>
    </citation>
    <scope>NUCLEOTIDE SEQUENCE [LARGE SCALE GENOMIC DNA]</scope>
    <source>
        <strain evidence="1">As9502</strain>
        <tissue evidence="1">Leaf</tissue>
    </source>
</reference>
<dbReference type="Proteomes" id="UP000694251">
    <property type="component" value="Chromosome 8"/>
</dbReference>
<dbReference type="AlphaFoldDB" id="A0A8T2B9P0"/>
<dbReference type="OrthoDB" id="10250354at2759"/>
<dbReference type="EMBL" id="JAEFBJ010000008">
    <property type="protein sequence ID" value="KAG7580781.1"/>
    <property type="molecule type" value="Genomic_DNA"/>
</dbReference>
<gene>
    <name evidence="1" type="ORF">ISN44_As08g005440</name>
</gene>
<organism evidence="1 2">
    <name type="scientific">Arabidopsis suecica</name>
    <name type="common">Swedish thale-cress</name>
    <name type="synonym">Cardaminopsis suecica</name>
    <dbReference type="NCBI Taxonomy" id="45249"/>
    <lineage>
        <taxon>Eukaryota</taxon>
        <taxon>Viridiplantae</taxon>
        <taxon>Streptophyta</taxon>
        <taxon>Embryophyta</taxon>
        <taxon>Tracheophyta</taxon>
        <taxon>Spermatophyta</taxon>
        <taxon>Magnoliopsida</taxon>
        <taxon>eudicotyledons</taxon>
        <taxon>Gunneridae</taxon>
        <taxon>Pentapetalae</taxon>
        <taxon>rosids</taxon>
        <taxon>malvids</taxon>
        <taxon>Brassicales</taxon>
        <taxon>Brassicaceae</taxon>
        <taxon>Camelineae</taxon>
        <taxon>Arabidopsis</taxon>
    </lineage>
</organism>
<dbReference type="PANTHER" id="PTHR45295:SF3">
    <property type="entry name" value="CHAPERONE DNAJ-DOMAIN SUPERFAMILY PROTEIN"/>
    <property type="match status" value="1"/>
</dbReference>
<keyword evidence="2" id="KW-1185">Reference proteome</keyword>
<evidence type="ECO:0000313" key="1">
    <source>
        <dbReference type="EMBL" id="KAG7580781.1"/>
    </source>
</evidence>
<protein>
    <submittedName>
        <fullName evidence="1">Chaperone J-domain superfamily</fullName>
    </submittedName>
</protein>
<evidence type="ECO:0000313" key="2">
    <source>
        <dbReference type="Proteomes" id="UP000694251"/>
    </source>
</evidence>
<proteinExistence type="predicted"/>
<feature type="non-terminal residue" evidence="1">
    <location>
        <position position="254"/>
    </location>
</feature>
<accession>A0A8T2B9P0</accession>
<dbReference type="PANTHER" id="PTHR45295">
    <property type="entry name" value="CHAPERONE PROTEIN DNAJ C76, CHLOROPLASTIC"/>
    <property type="match status" value="1"/>
</dbReference>